<evidence type="ECO:0000256" key="7">
    <source>
        <dbReference type="ARBA" id="ARBA00029853"/>
    </source>
</evidence>
<keyword evidence="10" id="KW-1185">Reference proteome</keyword>
<dbReference type="GO" id="GO:0019346">
    <property type="term" value="P:transsulfuration"/>
    <property type="evidence" value="ECO:0007669"/>
    <property type="project" value="InterPro"/>
</dbReference>
<dbReference type="Gene3D" id="3.90.1150.10">
    <property type="entry name" value="Aspartate Aminotransferase, domain 1"/>
    <property type="match status" value="1"/>
</dbReference>
<dbReference type="GO" id="GO:0005737">
    <property type="term" value="C:cytoplasm"/>
    <property type="evidence" value="ECO:0007669"/>
    <property type="project" value="TreeGrafter"/>
</dbReference>
<accession>A0AAN4ZCZ6</accession>
<dbReference type="GO" id="GO:0019343">
    <property type="term" value="P:cysteine biosynthetic process via cystathionine"/>
    <property type="evidence" value="ECO:0007669"/>
    <property type="project" value="TreeGrafter"/>
</dbReference>
<dbReference type="EC" id="4.4.1.1" evidence="4"/>
<dbReference type="InterPro" id="IPR000277">
    <property type="entry name" value="Cys/Met-Metab_PyrdxlP-dep_enz"/>
</dbReference>
<dbReference type="PANTHER" id="PTHR11808:SF15">
    <property type="entry name" value="CYSTATHIONINE GAMMA-LYASE"/>
    <property type="match status" value="1"/>
</dbReference>
<sequence length="163" mass="18218">LTKQEEIEKAFKNNTKMVWLESPSNPLLKVVDIQAVVTAARKANPDIVVVVDNTFMSPFFQNPLSLGADVVLHSITKYINGHSDVLMGCAITNREDFREHLAFQQIAVGALPSPFDCFLVNRGIKTLHLRMKAHSENALAVAQWLEKNERVEKVLHPALPSHP</sequence>
<proteinExistence type="inferred from homology"/>
<evidence type="ECO:0000256" key="6">
    <source>
        <dbReference type="ARBA" id="ARBA00023192"/>
    </source>
</evidence>
<gene>
    <name evidence="9" type="ORF">PMAYCL1PPCAC_06418</name>
</gene>
<dbReference type="Proteomes" id="UP001328107">
    <property type="component" value="Unassembled WGS sequence"/>
</dbReference>
<evidence type="ECO:0000256" key="8">
    <source>
        <dbReference type="RuleBase" id="RU362118"/>
    </source>
</evidence>
<dbReference type="Gene3D" id="3.40.640.10">
    <property type="entry name" value="Type I PLP-dependent aspartate aminotransferase-like (Major domain)"/>
    <property type="match status" value="1"/>
</dbReference>
<evidence type="ECO:0000256" key="5">
    <source>
        <dbReference type="ARBA" id="ARBA00022898"/>
    </source>
</evidence>
<dbReference type="AlphaFoldDB" id="A0AAN4ZCZ6"/>
<keyword evidence="5 8" id="KW-0663">Pyridoxal phosphate</keyword>
<dbReference type="Pfam" id="PF01053">
    <property type="entry name" value="Cys_Met_Meta_PP"/>
    <property type="match status" value="1"/>
</dbReference>
<name>A0AAN4ZCZ6_9BILA</name>
<comment type="caution">
    <text evidence="9">The sequence shown here is derived from an EMBL/GenBank/DDBJ whole genome shotgun (WGS) entry which is preliminary data.</text>
</comment>
<dbReference type="PROSITE" id="PS00868">
    <property type="entry name" value="CYS_MET_METAB_PP"/>
    <property type="match status" value="1"/>
</dbReference>
<protein>
    <recommendedName>
        <fullName evidence="4">cystathionine gamma-lyase</fullName>
        <ecNumber evidence="4">4.4.1.1</ecNumber>
    </recommendedName>
    <alternativeName>
        <fullName evidence="7">Gamma-cystathionase</fullName>
    </alternativeName>
</protein>
<evidence type="ECO:0000256" key="2">
    <source>
        <dbReference type="ARBA" id="ARBA00005038"/>
    </source>
</evidence>
<reference evidence="10" key="1">
    <citation type="submission" date="2022-10" db="EMBL/GenBank/DDBJ databases">
        <title>Genome assembly of Pristionchus species.</title>
        <authorList>
            <person name="Yoshida K."/>
            <person name="Sommer R.J."/>
        </authorList>
    </citation>
    <scope>NUCLEOTIDE SEQUENCE [LARGE SCALE GENOMIC DNA]</scope>
    <source>
        <strain evidence="10">RS5460</strain>
    </source>
</reference>
<dbReference type="SUPFAM" id="SSF53383">
    <property type="entry name" value="PLP-dependent transferases"/>
    <property type="match status" value="1"/>
</dbReference>
<evidence type="ECO:0000256" key="1">
    <source>
        <dbReference type="ARBA" id="ARBA00001933"/>
    </source>
</evidence>
<evidence type="ECO:0000313" key="9">
    <source>
        <dbReference type="EMBL" id="GMR36223.1"/>
    </source>
</evidence>
<evidence type="ECO:0000256" key="3">
    <source>
        <dbReference type="ARBA" id="ARBA00009077"/>
    </source>
</evidence>
<organism evidence="9 10">
    <name type="scientific">Pristionchus mayeri</name>
    <dbReference type="NCBI Taxonomy" id="1317129"/>
    <lineage>
        <taxon>Eukaryota</taxon>
        <taxon>Metazoa</taxon>
        <taxon>Ecdysozoa</taxon>
        <taxon>Nematoda</taxon>
        <taxon>Chromadorea</taxon>
        <taxon>Rhabditida</taxon>
        <taxon>Rhabditina</taxon>
        <taxon>Diplogasteromorpha</taxon>
        <taxon>Diplogasteroidea</taxon>
        <taxon>Neodiplogasteridae</taxon>
        <taxon>Pristionchus</taxon>
    </lineage>
</organism>
<dbReference type="GO" id="GO:0004123">
    <property type="term" value="F:cystathionine gamma-lyase activity"/>
    <property type="evidence" value="ECO:0007669"/>
    <property type="project" value="TreeGrafter"/>
</dbReference>
<dbReference type="InterPro" id="IPR015421">
    <property type="entry name" value="PyrdxlP-dep_Trfase_major"/>
</dbReference>
<dbReference type="InterPro" id="IPR054542">
    <property type="entry name" value="Cys_met_metab_PP"/>
</dbReference>
<dbReference type="GO" id="GO:0030170">
    <property type="term" value="F:pyridoxal phosphate binding"/>
    <property type="evidence" value="ECO:0007669"/>
    <property type="project" value="InterPro"/>
</dbReference>
<evidence type="ECO:0000313" key="10">
    <source>
        <dbReference type="Proteomes" id="UP001328107"/>
    </source>
</evidence>
<dbReference type="InterPro" id="IPR015422">
    <property type="entry name" value="PyrdxlP-dep_Trfase_small"/>
</dbReference>
<evidence type="ECO:0000256" key="4">
    <source>
        <dbReference type="ARBA" id="ARBA00012085"/>
    </source>
</evidence>
<dbReference type="InterPro" id="IPR015424">
    <property type="entry name" value="PyrdxlP-dep_Trfase"/>
</dbReference>
<feature type="non-terminal residue" evidence="9">
    <location>
        <position position="1"/>
    </location>
</feature>
<keyword evidence="6" id="KW-0198">Cysteine biosynthesis</keyword>
<comment type="similarity">
    <text evidence="3 8">Belongs to the trans-sulfuration enzymes family.</text>
</comment>
<dbReference type="PANTHER" id="PTHR11808">
    <property type="entry name" value="TRANS-SULFURATION ENZYME FAMILY MEMBER"/>
    <property type="match status" value="1"/>
</dbReference>
<comment type="pathway">
    <text evidence="2">Amino-acid biosynthesis; L-cysteine biosynthesis; L-cysteine from L-homocysteine and L-serine: step 2/2.</text>
</comment>
<dbReference type="EMBL" id="BTRK01000002">
    <property type="protein sequence ID" value="GMR36223.1"/>
    <property type="molecule type" value="Genomic_DNA"/>
</dbReference>
<comment type="cofactor">
    <cofactor evidence="1 8">
        <name>pyridoxal 5'-phosphate</name>
        <dbReference type="ChEBI" id="CHEBI:597326"/>
    </cofactor>
</comment>
<keyword evidence="6" id="KW-0028">Amino-acid biosynthesis</keyword>